<dbReference type="Gene3D" id="1.10.8.10">
    <property type="entry name" value="DNA helicase RuvA subunit, C-terminal domain"/>
    <property type="match status" value="1"/>
</dbReference>
<dbReference type="SUPFAM" id="SSF48371">
    <property type="entry name" value="ARM repeat"/>
    <property type="match status" value="1"/>
</dbReference>
<evidence type="ECO:0000256" key="1">
    <source>
        <dbReference type="SAM" id="MobiDB-lite"/>
    </source>
</evidence>
<dbReference type="EMBL" id="JAAAHW010000825">
    <property type="protein sequence ID" value="KAF9998708.1"/>
    <property type="molecule type" value="Genomic_DNA"/>
</dbReference>
<dbReference type="Gene3D" id="1.25.10.10">
    <property type="entry name" value="Leucine-rich Repeat Variant"/>
    <property type="match status" value="1"/>
</dbReference>
<feature type="region of interest" description="Disordered" evidence="1">
    <location>
        <begin position="319"/>
        <end position="342"/>
    </location>
</feature>
<reference evidence="3" key="1">
    <citation type="journal article" date="2020" name="Fungal Divers.">
        <title>Resolving the Mortierellaceae phylogeny through synthesis of multi-gene phylogenetics and phylogenomics.</title>
        <authorList>
            <person name="Vandepol N."/>
            <person name="Liber J."/>
            <person name="Desiro A."/>
            <person name="Na H."/>
            <person name="Kennedy M."/>
            <person name="Barry K."/>
            <person name="Grigoriev I.V."/>
            <person name="Miller A.N."/>
            <person name="O'Donnell K."/>
            <person name="Stajich J.E."/>
            <person name="Bonito G."/>
        </authorList>
    </citation>
    <scope>NUCLEOTIDE SEQUENCE</scope>
    <source>
        <strain evidence="3">MES-2147</strain>
    </source>
</reference>
<feature type="compositionally biased region" description="Polar residues" evidence="1">
    <location>
        <begin position="915"/>
        <end position="931"/>
    </location>
</feature>
<comment type="caution">
    <text evidence="3">The sequence shown here is derived from an EMBL/GenBank/DDBJ whole genome shotgun (WGS) entry which is preliminary data.</text>
</comment>
<feature type="non-terminal residue" evidence="3">
    <location>
        <position position="1"/>
    </location>
</feature>
<dbReference type="AlphaFoldDB" id="A0A9P6MGG9"/>
<dbReference type="SMART" id="SM00165">
    <property type="entry name" value="UBA"/>
    <property type="match status" value="1"/>
</dbReference>
<proteinExistence type="predicted"/>
<dbReference type="PROSITE" id="PS50030">
    <property type="entry name" value="UBA"/>
    <property type="match status" value="1"/>
</dbReference>
<name>A0A9P6MGG9_9FUNG</name>
<sequence>YPQDFIDAVFAFITYIIGSQSGGSMVISAGIVPVLLKLLTNKHSSQLKNIAKSVSILDSLVYGFSTAFMSFCSSDGLEILITRIKEEVDYSLTLVKGTDAPEMDSGVTSSIKDGAALIPFERTALLKAMFKFVLHMMQSPGTQEGLRNLIDTTLPNTLRVIMEHPDIIGTAVYAHAINTMACFIHNEPTSLSILQEAKIPQTLLASLSKDVPASTDVVMSIPGAFGAICLNAPGLEMFNKDFKLKTFFNIFTSEPHIRAFQDSDLASNLGVSVDELVRHQPSLKSTVMNEVNAMLEGVLDICSVQHVSAEDMEYCMLQKTRSKDAPPPGEVANDDSSKEDKKESLVPMLIESAARFCESFFQNTASARDFMKTGGIDILMKFYSLETLPYDLASTPAFLSLSYLIKMLSETNPACAVTAVIKEATRLLAAVQPLLESTNAGSDLVKYVSITDSSEAEVEQGNKTLRSLVSLYGLSGLISDMFCAPAFSHGRNAPSVLTAFVAAQGDKALAGLGQLHRMCVWESIAMRRILQKSWSDPSTKPKKSLNATPIPGTVDFNMEEFGKDDKDTGTSSPITDPYNPTTINTKYFNFVLTQTPHCITPMYQGLTKMLFNRRDTEYAQRTNSFKVANALSNVLRAHISWERYASTDVVADKYTYLTIMLRLLPFLMLDDRNPTTLQTIVVVSFVKTEGIQTLLTTLDFIWRDTCRDLSADDKSKMYGSIEVILNVLHTATSSKLLHDSSHTSTLTSKDEKIRGKDYFQPHEFLVDVRLAILPIVKELWMDLALHSCPVALVRQLVQVLINILKAEGELKPERPPGPSFIVGGPGLFGARPLVADEANIAILLDMGFPRAAAEAALIRSANQVDRAAEYLISHQDIVAAALYNQEREAAARVAANTIATVLNPTGEAEADEGSGSFTTVTNGQPEAATQTDSDEDEEDEMLQHALDMSVSGGNPTTTSPEDSGTGNVGKAAHKTNDKENNTDNYKAHKEELTKARQELKAILLPRSLELIAAVNGIIFTVRDVILFLCKDKENTVLDEVIDIAVSAGRKFNVADQEHPKDAGDMFGGFMRLLALLFTEASIQPKLQDYALKLLPLLMSTLGTT</sequence>
<accession>A0A9P6MGG9</accession>
<evidence type="ECO:0000313" key="3">
    <source>
        <dbReference type="EMBL" id="KAF9998708.1"/>
    </source>
</evidence>
<feature type="region of interest" description="Disordered" evidence="1">
    <location>
        <begin position="906"/>
        <end position="984"/>
    </location>
</feature>
<dbReference type="Pfam" id="PF22562">
    <property type="entry name" value="UBA_7"/>
    <property type="match status" value="1"/>
</dbReference>
<dbReference type="InterPro" id="IPR016024">
    <property type="entry name" value="ARM-type_fold"/>
</dbReference>
<dbReference type="InterPro" id="IPR011989">
    <property type="entry name" value="ARM-like"/>
</dbReference>
<dbReference type="InterPro" id="IPR015940">
    <property type="entry name" value="UBA"/>
</dbReference>
<dbReference type="Proteomes" id="UP000749646">
    <property type="component" value="Unassembled WGS sequence"/>
</dbReference>
<dbReference type="OrthoDB" id="8068875at2759"/>
<feature type="compositionally biased region" description="Basic and acidic residues" evidence="1">
    <location>
        <begin position="974"/>
        <end position="984"/>
    </location>
</feature>
<feature type="domain" description="UBA" evidence="2">
    <location>
        <begin position="834"/>
        <end position="874"/>
    </location>
</feature>
<keyword evidence="4" id="KW-1185">Reference proteome</keyword>
<organism evidence="3 4">
    <name type="scientific">Modicella reniformis</name>
    <dbReference type="NCBI Taxonomy" id="1440133"/>
    <lineage>
        <taxon>Eukaryota</taxon>
        <taxon>Fungi</taxon>
        <taxon>Fungi incertae sedis</taxon>
        <taxon>Mucoromycota</taxon>
        <taxon>Mortierellomycotina</taxon>
        <taxon>Mortierellomycetes</taxon>
        <taxon>Mortierellales</taxon>
        <taxon>Mortierellaceae</taxon>
        <taxon>Modicella</taxon>
    </lineage>
</organism>
<dbReference type="InterPro" id="IPR009060">
    <property type="entry name" value="UBA-like_sf"/>
</dbReference>
<dbReference type="CDD" id="cd14297">
    <property type="entry name" value="UBA2_spUBP14_like"/>
    <property type="match status" value="1"/>
</dbReference>
<evidence type="ECO:0000313" key="4">
    <source>
        <dbReference type="Proteomes" id="UP000749646"/>
    </source>
</evidence>
<dbReference type="Pfam" id="PF06025">
    <property type="entry name" value="DUF913"/>
    <property type="match status" value="1"/>
</dbReference>
<feature type="compositionally biased region" description="Polar residues" evidence="1">
    <location>
        <begin position="951"/>
        <end position="965"/>
    </location>
</feature>
<protein>
    <recommendedName>
        <fullName evidence="2">UBA domain-containing protein</fullName>
    </recommendedName>
</protein>
<feature type="non-terminal residue" evidence="3">
    <location>
        <position position="1104"/>
    </location>
</feature>
<dbReference type="InterPro" id="IPR010314">
    <property type="entry name" value="E3_Ub_ligase_DUF913"/>
</dbReference>
<evidence type="ECO:0000259" key="2">
    <source>
        <dbReference type="PROSITE" id="PS50030"/>
    </source>
</evidence>
<gene>
    <name evidence="3" type="ORF">BGZ65_005821</name>
</gene>
<dbReference type="SUPFAM" id="SSF46934">
    <property type="entry name" value="UBA-like"/>
    <property type="match status" value="1"/>
</dbReference>